<proteinExistence type="predicted"/>
<protein>
    <submittedName>
        <fullName evidence="1">Uncharacterized protein</fullName>
    </submittedName>
</protein>
<gene>
    <name evidence="1" type="ORF">C5Y93_18895</name>
</gene>
<reference evidence="1 2" key="1">
    <citation type="submission" date="2018-02" db="EMBL/GenBank/DDBJ databases">
        <title>Comparative genomes isolates from brazilian mangrove.</title>
        <authorList>
            <person name="Araujo J.E."/>
            <person name="Taketani R.G."/>
            <person name="Silva M.C.P."/>
            <person name="Loureco M.V."/>
            <person name="Andreote F.D."/>
        </authorList>
    </citation>
    <scope>NUCLEOTIDE SEQUENCE [LARGE SCALE GENOMIC DNA]</scope>
    <source>
        <strain evidence="1 2">Nap-Phe MGV</strain>
    </source>
</reference>
<dbReference type="EMBL" id="PUHZ01000019">
    <property type="protein sequence ID" value="PQO44479.1"/>
    <property type="molecule type" value="Genomic_DNA"/>
</dbReference>
<evidence type="ECO:0000313" key="2">
    <source>
        <dbReference type="Proteomes" id="UP000237819"/>
    </source>
</evidence>
<comment type="caution">
    <text evidence="1">The sequence shown here is derived from an EMBL/GenBank/DDBJ whole genome shotgun (WGS) entry which is preliminary data.</text>
</comment>
<evidence type="ECO:0000313" key="1">
    <source>
        <dbReference type="EMBL" id="PQO44479.1"/>
    </source>
</evidence>
<dbReference type="Proteomes" id="UP000237819">
    <property type="component" value="Unassembled WGS sequence"/>
</dbReference>
<dbReference type="OrthoDB" id="211370at2"/>
<accession>A0A2S8GJ69</accession>
<sequence>MSDRNQALAILKQARDALLARMTTEILEQSEEIMADAEGESFLSEIETLYDRMGNKLAHLNQMIANLPSEVTEQPGEESSFERQDAAVEIEKARLPHFPLKVTPPEDTSELAERADLIGLPAPGTPLPKAPAFGRFVTLIEQGNVDEAGDLIGQILGISPFSGLKCAQTFAARYEADTAVVVQAMRIRHELVAHRFNEALMLMHECFGLQGVEAMVALHKMRDILAAPSSS</sequence>
<dbReference type="RefSeq" id="WP_105337006.1">
    <property type="nucleotide sequence ID" value="NZ_PUHZ01000019.1"/>
</dbReference>
<dbReference type="AlphaFoldDB" id="A0A2S8GJ69"/>
<organism evidence="1 2">
    <name type="scientific">Blastopirellula marina</name>
    <dbReference type="NCBI Taxonomy" id="124"/>
    <lineage>
        <taxon>Bacteria</taxon>
        <taxon>Pseudomonadati</taxon>
        <taxon>Planctomycetota</taxon>
        <taxon>Planctomycetia</taxon>
        <taxon>Pirellulales</taxon>
        <taxon>Pirellulaceae</taxon>
        <taxon>Blastopirellula</taxon>
    </lineage>
</organism>
<name>A0A2S8GJ69_9BACT</name>